<dbReference type="PROSITE" id="PS51257">
    <property type="entry name" value="PROKAR_LIPOPROTEIN"/>
    <property type="match status" value="1"/>
</dbReference>
<dbReference type="EMBL" id="JACWUN010000022">
    <property type="protein sequence ID" value="MBD1401807.1"/>
    <property type="molecule type" value="Genomic_DNA"/>
</dbReference>
<dbReference type="Gene3D" id="2.60.40.1820">
    <property type="match status" value="1"/>
</dbReference>
<dbReference type="Pfam" id="PF03168">
    <property type="entry name" value="LEA_2"/>
    <property type="match status" value="1"/>
</dbReference>
<gene>
    <name evidence="3" type="ORF">ICT70_14185</name>
</gene>
<keyword evidence="4" id="KW-1185">Reference proteome</keyword>
<dbReference type="InterPro" id="IPR004864">
    <property type="entry name" value="LEA_2"/>
</dbReference>
<dbReference type="InterPro" id="IPR013990">
    <property type="entry name" value="WHy-dom"/>
</dbReference>
<reference evidence="3" key="1">
    <citation type="submission" date="2020-09" db="EMBL/GenBank/DDBJ databases">
        <title>Pelobacter alkaliphilus sp. nov., a novel anaerobic arsenate-reducing bacterium from terrestrial mud volcano.</title>
        <authorList>
            <person name="Khomyakova M.A."/>
            <person name="Merkel A.Y."/>
            <person name="Slobodkin A.I."/>
        </authorList>
    </citation>
    <scope>NUCLEOTIDE SEQUENCE</scope>
    <source>
        <strain evidence="3">M08fum</strain>
    </source>
</reference>
<comment type="caution">
    <text evidence="3">The sequence shown here is derived from an EMBL/GenBank/DDBJ whole genome shotgun (WGS) entry which is preliminary data.</text>
</comment>
<accession>A0A8J6ULU0</accession>
<keyword evidence="1" id="KW-0732">Signal</keyword>
<dbReference type="SUPFAM" id="SSF117070">
    <property type="entry name" value="LEA14-like"/>
    <property type="match status" value="1"/>
</dbReference>
<sequence length="155" mass="17215">MRIIKRICVSLLLLTVTACSPFFPGLETPTATLSSLQVLPGNTIVPTFEIGLNISNPNRVPLKLDGMTYVVYLEGEPVLRGLTNQLPVIAAYGEGEVLIQARPDVFSTINLFTRWLNQPGDVFNYSFEAQLDVGRFMPKINIVRSGELFLTQTDR</sequence>
<dbReference type="RefSeq" id="WP_191157766.1">
    <property type="nucleotide sequence ID" value="NZ_JACWUN010000022.1"/>
</dbReference>
<evidence type="ECO:0000313" key="3">
    <source>
        <dbReference type="EMBL" id="MBD1401807.1"/>
    </source>
</evidence>
<evidence type="ECO:0000256" key="1">
    <source>
        <dbReference type="SAM" id="SignalP"/>
    </source>
</evidence>
<dbReference type="Proteomes" id="UP000632828">
    <property type="component" value="Unassembled WGS sequence"/>
</dbReference>
<evidence type="ECO:0000259" key="2">
    <source>
        <dbReference type="SMART" id="SM00769"/>
    </source>
</evidence>
<feature type="domain" description="Water stress and hypersensitive response" evidence="2">
    <location>
        <begin position="31"/>
        <end position="149"/>
    </location>
</feature>
<evidence type="ECO:0000313" key="4">
    <source>
        <dbReference type="Proteomes" id="UP000632828"/>
    </source>
</evidence>
<organism evidence="3 4">
    <name type="scientific">Pelovirga terrestris</name>
    <dbReference type="NCBI Taxonomy" id="2771352"/>
    <lineage>
        <taxon>Bacteria</taxon>
        <taxon>Pseudomonadati</taxon>
        <taxon>Thermodesulfobacteriota</taxon>
        <taxon>Desulfuromonadia</taxon>
        <taxon>Geobacterales</taxon>
        <taxon>Geobacteraceae</taxon>
        <taxon>Pelovirga</taxon>
    </lineage>
</organism>
<dbReference type="GO" id="GO:0009269">
    <property type="term" value="P:response to desiccation"/>
    <property type="evidence" value="ECO:0007669"/>
    <property type="project" value="InterPro"/>
</dbReference>
<protein>
    <submittedName>
        <fullName evidence="3">LEA type 2 family protein</fullName>
    </submittedName>
</protein>
<dbReference type="AlphaFoldDB" id="A0A8J6ULU0"/>
<dbReference type="SMART" id="SM00769">
    <property type="entry name" value="WHy"/>
    <property type="match status" value="1"/>
</dbReference>
<feature type="signal peptide" evidence="1">
    <location>
        <begin position="1"/>
        <end position="24"/>
    </location>
</feature>
<feature type="chain" id="PRO_5035299479" evidence="1">
    <location>
        <begin position="25"/>
        <end position="155"/>
    </location>
</feature>
<name>A0A8J6ULU0_9BACT</name>
<proteinExistence type="predicted"/>